<keyword evidence="1" id="KW-1133">Transmembrane helix</keyword>
<feature type="transmembrane region" description="Helical" evidence="1">
    <location>
        <begin position="5"/>
        <end position="23"/>
    </location>
</feature>
<gene>
    <name evidence="2" type="ORF">OH806_12580</name>
</gene>
<dbReference type="EMBL" id="JAPDHV010000005">
    <property type="protein sequence ID" value="MCW3162103.1"/>
    <property type="molecule type" value="Genomic_DNA"/>
</dbReference>
<name>A0ABT3HR55_9FLAO</name>
<proteinExistence type="predicted"/>
<dbReference type="RefSeq" id="WP_264744024.1">
    <property type="nucleotide sequence ID" value="NZ_JAPDHV010000005.1"/>
</dbReference>
<evidence type="ECO:0000256" key="1">
    <source>
        <dbReference type="SAM" id="Phobius"/>
    </source>
</evidence>
<protein>
    <recommendedName>
        <fullName evidence="4">Glycosyltransferase RgtA/B/C/D-like domain-containing protein</fullName>
    </recommendedName>
</protein>
<sequence length="526" mass="61518">MKSLLITLGLFLGICFIYILIMLSTTENFFTYILDDAYIHLAIAKNFAIHKVWGMTPYRFSSSSSSPIFTFILSVLIYIFGNNELIPLVFNLICSVFCIYYLNKYYSQYLDKNRNVVIASLFTLFFAVVQLQILSGMEHVLQCLIIIVNVFFFQKWSRQDFESSNAAYWFYFTIALLGLVRFESMFYFVAFAFLFVCLKRFKDALLVILFGFIPILIFGFFNYQEDGYFFPNSVVVKGTSIDFSGNYMLQITHFLSKIFLNVTFYKIGFFPLLMVVVFTFRDYKKGFSLKQMIENNFLLYVFTITLLLHGVFGNFRGFFRYEAYLMVGFAMVFIPKIISFFINPVGYFKSDWIMTVLILGNIMLMFYKSGYGHRMIISGSDDIYQQQIQSGKFLNKYYNTSKVVANDIGAICYFSDIHLFDFAGLASVEAIPYNKNEKEFGQDFENFLTKYTIDNKYELVIVYEEWLNGRVPKNWKKVAILKISNTISVAQDHVVIYSINPKIYDQLKNNIKNFNWNKNVKVEIID</sequence>
<feature type="transmembrane region" description="Helical" evidence="1">
    <location>
        <begin position="60"/>
        <end position="79"/>
    </location>
</feature>
<keyword evidence="1" id="KW-0472">Membrane</keyword>
<feature type="transmembrane region" description="Helical" evidence="1">
    <location>
        <begin position="115"/>
        <end position="133"/>
    </location>
</feature>
<evidence type="ECO:0000313" key="2">
    <source>
        <dbReference type="EMBL" id="MCW3162103.1"/>
    </source>
</evidence>
<evidence type="ECO:0008006" key="4">
    <source>
        <dbReference type="Google" id="ProtNLM"/>
    </source>
</evidence>
<feature type="transmembrane region" description="Helical" evidence="1">
    <location>
        <begin position="168"/>
        <end position="198"/>
    </location>
</feature>
<feature type="transmembrane region" description="Helical" evidence="1">
    <location>
        <begin position="85"/>
        <end position="103"/>
    </location>
</feature>
<feature type="transmembrane region" description="Helical" evidence="1">
    <location>
        <begin position="204"/>
        <end position="223"/>
    </location>
</feature>
<keyword evidence="1" id="KW-0812">Transmembrane</keyword>
<dbReference type="Proteomes" id="UP001163719">
    <property type="component" value="Unassembled WGS sequence"/>
</dbReference>
<comment type="caution">
    <text evidence="2">The sequence shown here is derived from an EMBL/GenBank/DDBJ whole genome shotgun (WGS) entry which is preliminary data.</text>
</comment>
<accession>A0ABT3HR55</accession>
<feature type="transmembrane region" description="Helical" evidence="1">
    <location>
        <begin position="348"/>
        <end position="367"/>
    </location>
</feature>
<feature type="transmembrane region" description="Helical" evidence="1">
    <location>
        <begin position="323"/>
        <end position="342"/>
    </location>
</feature>
<evidence type="ECO:0000313" key="3">
    <source>
        <dbReference type="Proteomes" id="UP001163719"/>
    </source>
</evidence>
<feature type="transmembrane region" description="Helical" evidence="1">
    <location>
        <begin position="297"/>
        <end position="316"/>
    </location>
</feature>
<reference evidence="2" key="1">
    <citation type="submission" date="2022-10" db="EMBL/GenBank/DDBJ databases">
        <title>Chryseobacterium babae sp. nov. isolated from the gut of the beetle Oryctes rhinoceros, and Chryseobacterium kimseyorum sp. nov., isolated from a stick insect rearing cage.</title>
        <authorList>
            <person name="Shelomi M."/>
            <person name="Han C.-J."/>
            <person name="Chen W.-M."/>
            <person name="Chen H.-K."/>
            <person name="Liaw S.-J."/>
            <person name="Muhle E."/>
            <person name="Clermont D."/>
        </authorList>
    </citation>
    <scope>NUCLEOTIDE SEQUENCE</scope>
    <source>
        <strain evidence="2">WLa1L2M3</strain>
    </source>
</reference>
<organism evidence="2 3">
    <name type="scientific">Chryseobacterium oryctis</name>
    <dbReference type="NCBI Taxonomy" id="2952618"/>
    <lineage>
        <taxon>Bacteria</taxon>
        <taxon>Pseudomonadati</taxon>
        <taxon>Bacteroidota</taxon>
        <taxon>Flavobacteriia</taxon>
        <taxon>Flavobacteriales</taxon>
        <taxon>Weeksellaceae</taxon>
        <taxon>Chryseobacterium group</taxon>
        <taxon>Chryseobacterium</taxon>
    </lineage>
</organism>
<feature type="transmembrane region" description="Helical" evidence="1">
    <location>
        <begin position="258"/>
        <end position="277"/>
    </location>
</feature>
<keyword evidence="3" id="KW-1185">Reference proteome</keyword>